<evidence type="ECO:0000313" key="3">
    <source>
        <dbReference type="EMBL" id="QEH37594.1"/>
    </source>
</evidence>
<dbReference type="Gene3D" id="2.60.200.20">
    <property type="match status" value="2"/>
</dbReference>
<dbReference type="SUPFAM" id="SSF49879">
    <property type="entry name" value="SMAD/FHA domain"/>
    <property type="match status" value="2"/>
</dbReference>
<sequence length="302" mass="33293">MANIKRPGPQNIPPERSGTLIETEEEVRQAILSGLKGQQQAAPVDRPAPAFAPERPAPVAPPPAQQPVSPFRPTSRPPVAILTVCDDGKTDGETIRIRAPKFVIGRTEGDLRISIDSRISSRHVEITLQSMGGVHRWVVTDLQSTHGLFVRVSRTVLNDRSEFLVGGGRYRFESPQPAGEATMDVGAEQGPGDFGRTRGWADEPGPLRPPALTELIGGDVGNRTLLIRPEYWIGTDPSCPICRPDDPFCEPRHARLFRTPSGGWHVEHNRSFNGLWLKMSQIVVDSTIRFQVGEQRFQIRVG</sequence>
<dbReference type="PROSITE" id="PS50006">
    <property type="entry name" value="FHA_DOMAIN"/>
    <property type="match status" value="2"/>
</dbReference>
<feature type="domain" description="FHA" evidence="2">
    <location>
        <begin position="231"/>
        <end position="282"/>
    </location>
</feature>
<dbReference type="AlphaFoldDB" id="A0A5B9WBF7"/>
<feature type="compositionally biased region" description="Pro residues" evidence="1">
    <location>
        <begin position="55"/>
        <end position="65"/>
    </location>
</feature>
<accession>A0A5B9WBF7</accession>
<feature type="region of interest" description="Disordered" evidence="1">
    <location>
        <begin position="32"/>
        <end position="75"/>
    </location>
</feature>
<dbReference type="InterPro" id="IPR008984">
    <property type="entry name" value="SMAD_FHA_dom_sf"/>
</dbReference>
<evidence type="ECO:0000259" key="2">
    <source>
        <dbReference type="PROSITE" id="PS50006"/>
    </source>
</evidence>
<dbReference type="KEGG" id="agv:OJF2_61850"/>
<keyword evidence="4" id="KW-1185">Reference proteome</keyword>
<dbReference type="Pfam" id="PF00498">
    <property type="entry name" value="FHA"/>
    <property type="match status" value="2"/>
</dbReference>
<protein>
    <submittedName>
        <fullName evidence="3">FHA domain protein</fullName>
    </submittedName>
</protein>
<evidence type="ECO:0000256" key="1">
    <source>
        <dbReference type="SAM" id="MobiDB-lite"/>
    </source>
</evidence>
<dbReference type="InterPro" id="IPR000253">
    <property type="entry name" value="FHA_dom"/>
</dbReference>
<name>A0A5B9WBF7_9BACT</name>
<organism evidence="3 4">
    <name type="scientific">Aquisphaera giovannonii</name>
    <dbReference type="NCBI Taxonomy" id="406548"/>
    <lineage>
        <taxon>Bacteria</taxon>
        <taxon>Pseudomonadati</taxon>
        <taxon>Planctomycetota</taxon>
        <taxon>Planctomycetia</taxon>
        <taxon>Isosphaerales</taxon>
        <taxon>Isosphaeraceae</taxon>
        <taxon>Aquisphaera</taxon>
    </lineage>
</organism>
<dbReference type="RefSeq" id="WP_210420236.1">
    <property type="nucleotide sequence ID" value="NZ_CP042997.1"/>
</dbReference>
<dbReference type="CDD" id="cd00060">
    <property type="entry name" value="FHA"/>
    <property type="match status" value="2"/>
</dbReference>
<evidence type="ECO:0000313" key="4">
    <source>
        <dbReference type="Proteomes" id="UP000324233"/>
    </source>
</evidence>
<feature type="domain" description="FHA" evidence="2">
    <location>
        <begin position="102"/>
        <end position="155"/>
    </location>
</feature>
<reference evidence="3 4" key="1">
    <citation type="submission" date="2019-08" db="EMBL/GenBank/DDBJ databases">
        <title>Deep-cultivation of Planctomycetes and their phenomic and genomic characterization uncovers novel biology.</title>
        <authorList>
            <person name="Wiegand S."/>
            <person name="Jogler M."/>
            <person name="Boedeker C."/>
            <person name="Pinto D."/>
            <person name="Vollmers J."/>
            <person name="Rivas-Marin E."/>
            <person name="Kohn T."/>
            <person name="Peeters S.H."/>
            <person name="Heuer A."/>
            <person name="Rast P."/>
            <person name="Oberbeckmann S."/>
            <person name="Bunk B."/>
            <person name="Jeske O."/>
            <person name="Meyerdierks A."/>
            <person name="Storesund J.E."/>
            <person name="Kallscheuer N."/>
            <person name="Luecker S."/>
            <person name="Lage O.M."/>
            <person name="Pohl T."/>
            <person name="Merkel B.J."/>
            <person name="Hornburger P."/>
            <person name="Mueller R.-W."/>
            <person name="Bruemmer F."/>
            <person name="Labrenz M."/>
            <person name="Spormann A.M."/>
            <person name="Op den Camp H."/>
            <person name="Overmann J."/>
            <person name="Amann R."/>
            <person name="Jetten M.S.M."/>
            <person name="Mascher T."/>
            <person name="Medema M.H."/>
            <person name="Devos D.P."/>
            <person name="Kaster A.-K."/>
            <person name="Ovreas L."/>
            <person name="Rohde M."/>
            <person name="Galperin M.Y."/>
            <person name="Jogler C."/>
        </authorList>
    </citation>
    <scope>NUCLEOTIDE SEQUENCE [LARGE SCALE GENOMIC DNA]</scope>
    <source>
        <strain evidence="3 4">OJF2</strain>
    </source>
</reference>
<dbReference type="Proteomes" id="UP000324233">
    <property type="component" value="Chromosome"/>
</dbReference>
<proteinExistence type="predicted"/>
<gene>
    <name evidence="3" type="ORF">OJF2_61850</name>
</gene>
<dbReference type="EMBL" id="CP042997">
    <property type="protein sequence ID" value="QEH37594.1"/>
    <property type="molecule type" value="Genomic_DNA"/>
</dbReference>